<dbReference type="Proteomes" id="UP001151760">
    <property type="component" value="Unassembled WGS sequence"/>
</dbReference>
<gene>
    <name evidence="5" type="ORF">Tco_0907090</name>
</gene>
<name>A0ABQ5CIF7_9ASTR</name>
<evidence type="ECO:0000256" key="3">
    <source>
        <dbReference type="ARBA" id="ARBA00023134"/>
    </source>
</evidence>
<evidence type="ECO:0000256" key="1">
    <source>
        <dbReference type="ARBA" id="ARBA00009054"/>
    </source>
</evidence>
<dbReference type="PANTHER" id="PTHR21237:SF43">
    <property type="entry name" value="GRPE NUCLEOTIDE EXCHANGE FACTOR"/>
    <property type="match status" value="1"/>
</dbReference>
<sequence>MRIVMVGLDAAGKTTILYKLQIGEIVKTIPMTEELLKAKQEEIADMKDKVLGTYGETENIMPRTKREVDNSKKFAIQFCKALGYYQADIKACEARGVYSSTVIMAVNAQNTLGFRFNNNFHFIAL</sequence>
<evidence type="ECO:0000256" key="4">
    <source>
        <dbReference type="ARBA" id="ARBA00023186"/>
    </source>
</evidence>
<comment type="caution">
    <text evidence="5">The sequence shown here is derived from an EMBL/GenBank/DDBJ whole genome shotgun (WGS) entry which is preliminary data.</text>
</comment>
<dbReference type="PANTHER" id="PTHR21237">
    <property type="entry name" value="GRPE PROTEIN"/>
    <property type="match status" value="1"/>
</dbReference>
<keyword evidence="6" id="KW-1185">Reference proteome</keyword>
<dbReference type="InterPro" id="IPR013805">
    <property type="entry name" value="GrpE_CC"/>
</dbReference>
<dbReference type="InterPro" id="IPR006689">
    <property type="entry name" value="Small_GTPase_ARF/SAR"/>
</dbReference>
<keyword evidence="2" id="KW-0547">Nucleotide-binding</keyword>
<comment type="similarity">
    <text evidence="1">Belongs to the GrpE family.</text>
</comment>
<dbReference type="Gene3D" id="3.40.50.300">
    <property type="entry name" value="P-loop containing nucleotide triphosphate hydrolases"/>
    <property type="match status" value="1"/>
</dbReference>
<organism evidence="5 6">
    <name type="scientific">Tanacetum coccineum</name>
    <dbReference type="NCBI Taxonomy" id="301880"/>
    <lineage>
        <taxon>Eukaryota</taxon>
        <taxon>Viridiplantae</taxon>
        <taxon>Streptophyta</taxon>
        <taxon>Embryophyta</taxon>
        <taxon>Tracheophyta</taxon>
        <taxon>Spermatophyta</taxon>
        <taxon>Magnoliopsida</taxon>
        <taxon>eudicotyledons</taxon>
        <taxon>Gunneridae</taxon>
        <taxon>Pentapetalae</taxon>
        <taxon>asterids</taxon>
        <taxon>campanulids</taxon>
        <taxon>Asterales</taxon>
        <taxon>Asteraceae</taxon>
        <taxon>Asteroideae</taxon>
        <taxon>Anthemideae</taxon>
        <taxon>Anthemidinae</taxon>
        <taxon>Tanacetum</taxon>
    </lineage>
</organism>
<dbReference type="EMBL" id="BQNB010014324">
    <property type="protein sequence ID" value="GJT26815.1"/>
    <property type="molecule type" value="Genomic_DNA"/>
</dbReference>
<reference evidence="5" key="1">
    <citation type="journal article" date="2022" name="Int. J. Mol. Sci.">
        <title>Draft Genome of Tanacetum Coccineum: Genomic Comparison of Closely Related Tanacetum-Family Plants.</title>
        <authorList>
            <person name="Yamashiro T."/>
            <person name="Shiraishi A."/>
            <person name="Nakayama K."/>
            <person name="Satake H."/>
        </authorList>
    </citation>
    <scope>NUCLEOTIDE SEQUENCE</scope>
</reference>
<evidence type="ECO:0000313" key="5">
    <source>
        <dbReference type="EMBL" id="GJT26815.1"/>
    </source>
</evidence>
<proteinExistence type="inferred from homology"/>
<protein>
    <submittedName>
        <fullName evidence="5">GrpE protein homolog 2, mitochondrial-like protein</fullName>
    </submittedName>
</protein>
<evidence type="ECO:0000256" key="2">
    <source>
        <dbReference type="ARBA" id="ARBA00022741"/>
    </source>
</evidence>
<dbReference type="Pfam" id="PF00025">
    <property type="entry name" value="Arf"/>
    <property type="match status" value="1"/>
</dbReference>
<accession>A0ABQ5CIF7</accession>
<dbReference type="InterPro" id="IPR027417">
    <property type="entry name" value="P-loop_NTPase"/>
</dbReference>
<keyword evidence="3" id="KW-0342">GTP-binding</keyword>
<dbReference type="InterPro" id="IPR000740">
    <property type="entry name" value="GrpE"/>
</dbReference>
<dbReference type="SUPFAM" id="SSF58014">
    <property type="entry name" value="Coiled-coil domain of nucleotide exchange factor GrpE"/>
    <property type="match status" value="1"/>
</dbReference>
<reference evidence="5" key="2">
    <citation type="submission" date="2022-01" db="EMBL/GenBank/DDBJ databases">
        <authorList>
            <person name="Yamashiro T."/>
            <person name="Shiraishi A."/>
            <person name="Satake H."/>
            <person name="Nakayama K."/>
        </authorList>
    </citation>
    <scope>NUCLEOTIDE SEQUENCE</scope>
</reference>
<keyword evidence="4" id="KW-0143">Chaperone</keyword>
<dbReference type="SUPFAM" id="SSF52540">
    <property type="entry name" value="P-loop containing nucleoside triphosphate hydrolases"/>
    <property type="match status" value="1"/>
</dbReference>
<evidence type="ECO:0000313" key="6">
    <source>
        <dbReference type="Proteomes" id="UP001151760"/>
    </source>
</evidence>